<reference evidence="5 6" key="1">
    <citation type="submission" date="2021-06" db="EMBL/GenBank/DDBJ databases">
        <authorList>
            <person name="Palmer J.M."/>
        </authorList>
    </citation>
    <scope>NUCLEOTIDE SEQUENCE [LARGE SCALE GENOMIC DNA]</scope>
    <source>
        <strain evidence="5 6">XC_2019</strain>
        <tissue evidence="5">Muscle</tissue>
    </source>
</reference>
<dbReference type="PANTHER" id="PTHR11860:SF118">
    <property type="entry name" value="CMRF35-LIKE MOLECULE 3-RELATED"/>
    <property type="match status" value="1"/>
</dbReference>
<keyword evidence="6" id="KW-1185">Reference proteome</keyword>
<protein>
    <recommendedName>
        <fullName evidence="4">Immunoglobulin domain-containing protein</fullName>
    </recommendedName>
</protein>
<dbReference type="InterPro" id="IPR003599">
    <property type="entry name" value="Ig_sub"/>
</dbReference>
<dbReference type="InterPro" id="IPR013783">
    <property type="entry name" value="Ig-like_fold"/>
</dbReference>
<accession>A0ABV0QSG8</accession>
<feature type="domain" description="Immunoglobulin" evidence="4">
    <location>
        <begin position="68"/>
        <end position="168"/>
    </location>
</feature>
<name>A0ABV0QSG8_9TELE</name>
<dbReference type="SUPFAM" id="SSF48726">
    <property type="entry name" value="Immunoglobulin"/>
    <property type="match status" value="2"/>
</dbReference>
<organism evidence="5 6">
    <name type="scientific">Xenoophorus captivus</name>
    <dbReference type="NCBI Taxonomy" id="1517983"/>
    <lineage>
        <taxon>Eukaryota</taxon>
        <taxon>Metazoa</taxon>
        <taxon>Chordata</taxon>
        <taxon>Craniata</taxon>
        <taxon>Vertebrata</taxon>
        <taxon>Euteleostomi</taxon>
        <taxon>Actinopterygii</taxon>
        <taxon>Neopterygii</taxon>
        <taxon>Teleostei</taxon>
        <taxon>Neoteleostei</taxon>
        <taxon>Acanthomorphata</taxon>
        <taxon>Ovalentaria</taxon>
        <taxon>Atherinomorphae</taxon>
        <taxon>Cyprinodontiformes</taxon>
        <taxon>Goodeidae</taxon>
        <taxon>Xenoophorus</taxon>
    </lineage>
</organism>
<evidence type="ECO:0000259" key="4">
    <source>
        <dbReference type="SMART" id="SM00409"/>
    </source>
</evidence>
<proteinExistence type="predicted"/>
<comment type="subcellular location">
    <subcellularLocation>
        <location evidence="1">Membrane</location>
    </subcellularLocation>
</comment>
<evidence type="ECO:0000313" key="6">
    <source>
        <dbReference type="Proteomes" id="UP001434883"/>
    </source>
</evidence>
<gene>
    <name evidence="5" type="ORF">XENOCAPTIV_011861</name>
</gene>
<dbReference type="PANTHER" id="PTHR11860">
    <property type="entry name" value="POLYMERIC-IMMUNOGLOBULIN RECEPTOR"/>
    <property type="match status" value="1"/>
</dbReference>
<dbReference type="SMART" id="SM00409">
    <property type="entry name" value="IG"/>
    <property type="match status" value="2"/>
</dbReference>
<comment type="caution">
    <text evidence="5">The sequence shown here is derived from an EMBL/GenBank/DDBJ whole genome shotgun (WGS) entry which is preliminary data.</text>
</comment>
<dbReference type="Proteomes" id="UP001434883">
    <property type="component" value="Unassembled WGS sequence"/>
</dbReference>
<feature type="non-terminal residue" evidence="5">
    <location>
        <position position="1"/>
    </location>
</feature>
<dbReference type="InterPro" id="IPR036179">
    <property type="entry name" value="Ig-like_dom_sf"/>
</dbReference>
<evidence type="ECO:0000313" key="5">
    <source>
        <dbReference type="EMBL" id="MEQ2198366.1"/>
    </source>
</evidence>
<evidence type="ECO:0000256" key="2">
    <source>
        <dbReference type="ARBA" id="ARBA00022692"/>
    </source>
</evidence>
<evidence type="ECO:0000256" key="3">
    <source>
        <dbReference type="ARBA" id="ARBA00023136"/>
    </source>
</evidence>
<keyword evidence="3" id="KW-0472">Membrane</keyword>
<sequence length="175" mass="19925">DVLITTLKEERGKYYILDEIRRRVFTVTISDLRFDDAGKYWCGVTKTGKDLYTEVKLEVRKDRCCDTVSKIQSIEEGSVSISCPYDSEYVNNLKYICRGNRPSTCLQQAVITSDTKQNGQFRLTDDRKSSIFTVTISSLTLRDSGSYLCSVQRKVGLDVFSAVELEVKVASWDIQ</sequence>
<dbReference type="InterPro" id="IPR050671">
    <property type="entry name" value="CD300_family_receptors"/>
</dbReference>
<feature type="domain" description="Immunoglobulin" evidence="4">
    <location>
        <begin position="1"/>
        <end position="60"/>
    </location>
</feature>
<dbReference type="Gene3D" id="2.60.40.10">
    <property type="entry name" value="Immunoglobulins"/>
    <property type="match status" value="2"/>
</dbReference>
<dbReference type="InterPro" id="IPR013106">
    <property type="entry name" value="Ig_V-set"/>
</dbReference>
<keyword evidence="2" id="KW-0812">Transmembrane</keyword>
<dbReference type="EMBL" id="JAHRIN010019324">
    <property type="protein sequence ID" value="MEQ2198366.1"/>
    <property type="molecule type" value="Genomic_DNA"/>
</dbReference>
<dbReference type="Pfam" id="PF07686">
    <property type="entry name" value="V-set"/>
    <property type="match status" value="1"/>
</dbReference>
<evidence type="ECO:0000256" key="1">
    <source>
        <dbReference type="ARBA" id="ARBA00004370"/>
    </source>
</evidence>